<reference evidence="6 7" key="1">
    <citation type="submission" date="2019-07" db="EMBL/GenBank/DDBJ databases">
        <title>Finished genome of Venturia effusa.</title>
        <authorList>
            <person name="Young C.A."/>
            <person name="Cox M.P."/>
            <person name="Ganley A.R.D."/>
            <person name="David W.J."/>
        </authorList>
    </citation>
    <scope>NUCLEOTIDE SEQUENCE [LARGE SCALE GENOMIC DNA]</scope>
    <source>
        <strain evidence="7">albino</strain>
    </source>
</reference>
<evidence type="ECO:0000256" key="1">
    <source>
        <dbReference type="ARBA" id="ARBA00011738"/>
    </source>
</evidence>
<dbReference type="InterPro" id="IPR011051">
    <property type="entry name" value="RmlC_Cupin_sf"/>
</dbReference>
<evidence type="ECO:0000256" key="5">
    <source>
        <dbReference type="SAM" id="MobiDB-lite"/>
    </source>
</evidence>
<evidence type="ECO:0008006" key="8">
    <source>
        <dbReference type="Google" id="ProtNLM"/>
    </source>
</evidence>
<comment type="catalytic activity">
    <reaction evidence="4">
        <text>(S)-ureidoglycolate = urea + glyoxylate</text>
        <dbReference type="Rhea" id="RHEA:11304"/>
        <dbReference type="ChEBI" id="CHEBI:16199"/>
        <dbReference type="ChEBI" id="CHEBI:36655"/>
        <dbReference type="ChEBI" id="CHEBI:57296"/>
        <dbReference type="EC" id="4.3.2.3"/>
    </reaction>
</comment>
<name>A0A517LQE8_9PEZI</name>
<accession>A0A517LQE8</accession>
<feature type="region of interest" description="Disordered" evidence="5">
    <location>
        <begin position="138"/>
        <end position="212"/>
    </location>
</feature>
<dbReference type="STRING" id="50376.A0A517LQE8"/>
<keyword evidence="3" id="KW-0456">Lyase</keyword>
<keyword evidence="2" id="KW-0659">Purine metabolism</keyword>
<protein>
    <recommendedName>
        <fullName evidence="8">Ureidoglycolate hydrolase</fullName>
    </recommendedName>
</protein>
<sequence length="310" mass="33625">MPTSIRAPDLHVKPIPLTEESFHQFGTVIQNPARNPDNPTTNRVVSANQGSALKYIDVTHLTNHYTRAPSRKDARPVMNMFVSSPRKLRQQQNGEKVFDVEIMERHPYTPQTFIPLGLPKDSTTKYLVIVAPTLPYSEASTSNSPNLSSFTNSSPTLAKQQNGIQTDRETASKTLSTFTNSSPALAKSQSKLAKTQTSPSPNPFTISSTRSRAQSRLLETQALSLTDSWPRGPGLPDLSNVRAFLADGSQAITYGAGTWHAPMIVLGDREVDFVVVQWANGVAGEDCQEVVLDGGKLEVGLGGGGLKARL</sequence>
<keyword evidence="7" id="KW-1185">Reference proteome</keyword>
<feature type="compositionally biased region" description="Polar residues" evidence="5">
    <location>
        <begin position="172"/>
        <end position="212"/>
    </location>
</feature>
<dbReference type="AlphaFoldDB" id="A0A517LQE8"/>
<dbReference type="OrthoDB" id="10266039at2759"/>
<dbReference type="GO" id="GO:0006144">
    <property type="term" value="P:purine nucleobase metabolic process"/>
    <property type="evidence" value="ECO:0007669"/>
    <property type="project" value="UniProtKB-KW"/>
</dbReference>
<dbReference type="GO" id="GO:0050385">
    <property type="term" value="F:ureidoglycolate lyase activity"/>
    <property type="evidence" value="ECO:0007669"/>
    <property type="project" value="UniProtKB-EC"/>
</dbReference>
<evidence type="ECO:0000256" key="3">
    <source>
        <dbReference type="ARBA" id="ARBA00023239"/>
    </source>
</evidence>
<proteinExistence type="predicted"/>
<dbReference type="InterPro" id="IPR047233">
    <property type="entry name" value="UAH_cupin"/>
</dbReference>
<dbReference type="InterPro" id="IPR024060">
    <property type="entry name" value="Ureidoglycolate_lyase_dom_sf"/>
</dbReference>
<dbReference type="EMBL" id="CP042203">
    <property type="protein sequence ID" value="QDS77862.1"/>
    <property type="molecule type" value="Genomic_DNA"/>
</dbReference>
<evidence type="ECO:0000313" key="6">
    <source>
        <dbReference type="EMBL" id="QDS77862.1"/>
    </source>
</evidence>
<dbReference type="CDD" id="cd20298">
    <property type="entry name" value="cupin_UAH"/>
    <property type="match status" value="1"/>
</dbReference>
<organism evidence="6 7">
    <name type="scientific">Venturia effusa</name>
    <dbReference type="NCBI Taxonomy" id="50376"/>
    <lineage>
        <taxon>Eukaryota</taxon>
        <taxon>Fungi</taxon>
        <taxon>Dikarya</taxon>
        <taxon>Ascomycota</taxon>
        <taxon>Pezizomycotina</taxon>
        <taxon>Dothideomycetes</taxon>
        <taxon>Pleosporomycetidae</taxon>
        <taxon>Venturiales</taxon>
        <taxon>Venturiaceae</taxon>
        <taxon>Venturia</taxon>
    </lineage>
</organism>
<gene>
    <name evidence="6" type="ORF">FKW77_000196</name>
</gene>
<dbReference type="PANTHER" id="PTHR21221:SF1">
    <property type="entry name" value="UREIDOGLYCOLATE LYASE"/>
    <property type="match status" value="1"/>
</dbReference>
<feature type="compositionally biased region" description="Polar residues" evidence="5">
    <location>
        <begin position="138"/>
        <end position="165"/>
    </location>
</feature>
<dbReference type="Proteomes" id="UP000316270">
    <property type="component" value="Chromosome 19"/>
</dbReference>
<dbReference type="GO" id="GO:0004848">
    <property type="term" value="F:ureidoglycolate hydrolase activity"/>
    <property type="evidence" value="ECO:0007669"/>
    <property type="project" value="InterPro"/>
</dbReference>
<dbReference type="GO" id="GO:0000256">
    <property type="term" value="P:allantoin catabolic process"/>
    <property type="evidence" value="ECO:0007669"/>
    <property type="project" value="InterPro"/>
</dbReference>
<dbReference type="InterPro" id="IPR007247">
    <property type="entry name" value="Ureidogly_lyase"/>
</dbReference>
<evidence type="ECO:0000256" key="4">
    <source>
        <dbReference type="ARBA" id="ARBA00047684"/>
    </source>
</evidence>
<dbReference type="Gene3D" id="2.60.120.480">
    <property type="entry name" value="Ureidoglycolate hydrolase"/>
    <property type="match status" value="1"/>
</dbReference>
<evidence type="ECO:0000313" key="7">
    <source>
        <dbReference type="Proteomes" id="UP000316270"/>
    </source>
</evidence>
<evidence type="ECO:0000256" key="2">
    <source>
        <dbReference type="ARBA" id="ARBA00022631"/>
    </source>
</evidence>
<dbReference type="PANTHER" id="PTHR21221">
    <property type="entry name" value="UREIDOGLYCOLATE HYDROLASE"/>
    <property type="match status" value="1"/>
</dbReference>
<comment type="subunit">
    <text evidence="1">Homodimer.</text>
</comment>
<dbReference type="SUPFAM" id="SSF51182">
    <property type="entry name" value="RmlC-like cupins"/>
    <property type="match status" value="2"/>
</dbReference>
<dbReference type="Pfam" id="PF04115">
    <property type="entry name" value="Ureidogly_lyase"/>
    <property type="match status" value="1"/>
</dbReference>